<accession>J7L6P0</accession>
<organism evidence="1 2">
    <name type="scientific">Nocardiopsis alba (strain ATCC BAA-2165 / BE74)</name>
    <dbReference type="NCBI Taxonomy" id="1205910"/>
    <lineage>
        <taxon>Bacteria</taxon>
        <taxon>Bacillati</taxon>
        <taxon>Actinomycetota</taxon>
        <taxon>Actinomycetes</taxon>
        <taxon>Streptosporangiales</taxon>
        <taxon>Nocardiopsidaceae</taxon>
        <taxon>Nocardiopsis</taxon>
    </lineage>
</organism>
<dbReference type="Proteomes" id="UP000003779">
    <property type="component" value="Chromosome"/>
</dbReference>
<evidence type="ECO:0000313" key="2">
    <source>
        <dbReference type="Proteomes" id="UP000003779"/>
    </source>
</evidence>
<reference evidence="2" key="2">
    <citation type="submission" date="2012-08" db="EMBL/GenBank/DDBJ databases">
        <title>Whole-genome sequence of Nocardiopsis alba strain ATCC BAA-2165 associated with honeybees.</title>
        <authorList>
            <person name="Qiao J."/>
            <person name="Chen L."/>
            <person name="Li Y."/>
            <person name="Wang J."/>
            <person name="Zhang W."/>
            <person name="Chen S."/>
        </authorList>
    </citation>
    <scope>NUCLEOTIDE SEQUENCE [LARGE SCALE GENOMIC DNA]</scope>
    <source>
        <strain evidence="2">ATCC BAA-2165 / BE74</strain>
    </source>
</reference>
<gene>
    <name evidence="1" type="ordered locus">B005_4950</name>
</gene>
<reference evidence="1 2" key="1">
    <citation type="journal article" date="2012" name="J. Bacteriol.">
        <title>Whole-Genome Sequence of Nocardiopsis alba Strain ATCC BAA-2165, Associated with Honeybees.</title>
        <authorList>
            <person name="Qiao J."/>
            <person name="Chen L."/>
            <person name="Li Y."/>
            <person name="Wang J."/>
            <person name="Zhang W."/>
            <person name="Chen S."/>
        </authorList>
    </citation>
    <scope>NUCLEOTIDE SEQUENCE [LARGE SCALE GENOMIC DNA]</scope>
    <source>
        <strain evidence="2">ATCC BAA-2165 / BE74</strain>
    </source>
</reference>
<dbReference type="HOGENOM" id="CLU_2684172_0_0_11"/>
<name>J7L6P0_NOCAA</name>
<protein>
    <submittedName>
        <fullName evidence="1">Uncharacterized protein</fullName>
    </submittedName>
</protein>
<dbReference type="AlphaFoldDB" id="J7L6P0"/>
<dbReference type="PATRIC" id="fig|1205910.3.peg.4677"/>
<evidence type="ECO:0000313" key="1">
    <source>
        <dbReference type="EMBL" id="AFR09313.1"/>
    </source>
</evidence>
<proteinExistence type="predicted"/>
<dbReference type="EMBL" id="CP003788">
    <property type="protein sequence ID" value="AFR09313.1"/>
    <property type="molecule type" value="Genomic_DNA"/>
</dbReference>
<dbReference type="KEGG" id="nal:B005_4950"/>
<sequence>MRETPDTGVESAGFDSFFDDFECSSSDFGFFSEDFESSRVNSSVTSSPPLGRVPVRERSLFRSTWTTVDAAPAA</sequence>